<comment type="caution">
    <text evidence="3">The sequence shown here is derived from an EMBL/GenBank/DDBJ whole genome shotgun (WGS) entry which is preliminary data.</text>
</comment>
<evidence type="ECO:0000256" key="2">
    <source>
        <dbReference type="SAM" id="Phobius"/>
    </source>
</evidence>
<keyword evidence="2" id="KW-1133">Transmembrane helix</keyword>
<organism evidence="3 4">
    <name type="scientific">Psilocybe cf. subviscida</name>
    <dbReference type="NCBI Taxonomy" id="2480587"/>
    <lineage>
        <taxon>Eukaryota</taxon>
        <taxon>Fungi</taxon>
        <taxon>Dikarya</taxon>
        <taxon>Basidiomycota</taxon>
        <taxon>Agaricomycotina</taxon>
        <taxon>Agaricomycetes</taxon>
        <taxon>Agaricomycetidae</taxon>
        <taxon>Agaricales</taxon>
        <taxon>Agaricineae</taxon>
        <taxon>Strophariaceae</taxon>
        <taxon>Psilocybe</taxon>
    </lineage>
</organism>
<dbReference type="EMBL" id="JAACJJ010000028">
    <property type="protein sequence ID" value="KAF5321594.1"/>
    <property type="molecule type" value="Genomic_DNA"/>
</dbReference>
<feature type="transmembrane region" description="Helical" evidence="2">
    <location>
        <begin position="78"/>
        <end position="99"/>
    </location>
</feature>
<keyword evidence="2" id="KW-0472">Membrane</keyword>
<feature type="region of interest" description="Disordered" evidence="1">
    <location>
        <begin position="1"/>
        <end position="28"/>
    </location>
</feature>
<gene>
    <name evidence="3" type="ORF">D9619_000466</name>
</gene>
<reference evidence="3 4" key="1">
    <citation type="journal article" date="2020" name="ISME J.">
        <title>Uncovering the hidden diversity of litter-decomposition mechanisms in mushroom-forming fungi.</title>
        <authorList>
            <person name="Floudas D."/>
            <person name="Bentzer J."/>
            <person name="Ahren D."/>
            <person name="Johansson T."/>
            <person name="Persson P."/>
            <person name="Tunlid A."/>
        </authorList>
    </citation>
    <scope>NUCLEOTIDE SEQUENCE [LARGE SCALE GENOMIC DNA]</scope>
    <source>
        <strain evidence="3 4">CBS 101986</strain>
    </source>
</reference>
<dbReference type="AlphaFoldDB" id="A0A8H5BE93"/>
<name>A0A8H5BE93_9AGAR</name>
<sequence>MTRQRKSQPKSPKLMTPAEAPARPKPAKPLIEIDEEEQWRIIKESGVLNNPALTTGDLAPGVSEVQEVTEELTLGDEIFNALLLIIPFSSLLLLFEILIRQQYGKKASMEVIMDRMVPGVPILSLFIFYTMRYKSHRRIQTLMFFISILTGTRMLWQYKNANWLVSMQQVSVTVIYFVLRINLLTNHTTHVEPSISNNMDLHHCAAGS</sequence>
<dbReference type="PANTHER" id="PTHR37846">
    <property type="entry name" value="YALI0B21296P"/>
    <property type="match status" value="1"/>
</dbReference>
<feature type="transmembrane region" description="Helical" evidence="2">
    <location>
        <begin position="111"/>
        <end position="131"/>
    </location>
</feature>
<protein>
    <submittedName>
        <fullName evidence="3">Uncharacterized protein</fullName>
    </submittedName>
</protein>
<proteinExistence type="predicted"/>
<keyword evidence="4" id="KW-1185">Reference proteome</keyword>
<evidence type="ECO:0000313" key="4">
    <source>
        <dbReference type="Proteomes" id="UP000567179"/>
    </source>
</evidence>
<evidence type="ECO:0000313" key="3">
    <source>
        <dbReference type="EMBL" id="KAF5321594.1"/>
    </source>
</evidence>
<dbReference type="OrthoDB" id="5597489at2759"/>
<dbReference type="PANTHER" id="PTHR37846:SF1">
    <property type="entry name" value="DEACETYLASE-LIKE PROTEIN"/>
    <property type="match status" value="1"/>
</dbReference>
<dbReference type="Proteomes" id="UP000567179">
    <property type="component" value="Unassembled WGS sequence"/>
</dbReference>
<accession>A0A8H5BE93</accession>
<evidence type="ECO:0000256" key="1">
    <source>
        <dbReference type="SAM" id="MobiDB-lite"/>
    </source>
</evidence>
<keyword evidence="2" id="KW-0812">Transmembrane</keyword>